<dbReference type="RefSeq" id="WP_090201425.1">
    <property type="nucleotide sequence ID" value="NZ_FOYP01000002.1"/>
</dbReference>
<dbReference type="PANTHER" id="PTHR43617:SF34">
    <property type="entry name" value="PUTATIVE-RELATED"/>
    <property type="match status" value="1"/>
</dbReference>
<dbReference type="STRING" id="390270.SAMN04488005_2917"/>
<reference evidence="3" key="1">
    <citation type="submission" date="2016-10" db="EMBL/GenBank/DDBJ databases">
        <authorList>
            <person name="Varghese N."/>
            <person name="Submissions S."/>
        </authorList>
    </citation>
    <scope>NUCLEOTIDE SEQUENCE [LARGE SCALE GENOMIC DNA]</scope>
    <source>
        <strain evidence="3">DSM 26879</strain>
    </source>
</reference>
<dbReference type="Gene3D" id="3.40.630.30">
    <property type="match status" value="1"/>
</dbReference>
<dbReference type="PROSITE" id="PS51186">
    <property type="entry name" value="GNAT"/>
    <property type="match status" value="1"/>
</dbReference>
<evidence type="ECO:0000313" key="2">
    <source>
        <dbReference type="EMBL" id="SFR56338.1"/>
    </source>
</evidence>
<dbReference type="InterPro" id="IPR016181">
    <property type="entry name" value="Acyl_CoA_acyltransferase"/>
</dbReference>
<sequence length="144" mass="15930">MKLRAATAADIPKIAQIMGDWCADTPYIPALHTRDQDRNFITKVVATQDVLVADHNGVQGFIARDGEDIEQLYVAAGARGRGIGSALLAAMKARSDRLELWCFQANTGARRFYERQGFSAGRMTDGASNQEKLPDIRYLWRADA</sequence>
<feature type="domain" description="N-acetyltransferase" evidence="1">
    <location>
        <begin position="1"/>
        <end position="143"/>
    </location>
</feature>
<dbReference type="PANTHER" id="PTHR43617">
    <property type="entry name" value="L-AMINO ACID N-ACETYLTRANSFERASE"/>
    <property type="match status" value="1"/>
</dbReference>
<dbReference type="CDD" id="cd04301">
    <property type="entry name" value="NAT_SF"/>
    <property type="match status" value="1"/>
</dbReference>
<keyword evidence="2" id="KW-0808">Transferase</keyword>
<proteinExistence type="predicted"/>
<dbReference type="EMBL" id="FOYP01000002">
    <property type="protein sequence ID" value="SFR56338.1"/>
    <property type="molecule type" value="Genomic_DNA"/>
</dbReference>
<name>A0A1I6HPM4_9RHOB</name>
<accession>A0A1I6HPM4</accession>
<dbReference type="GO" id="GO:0016747">
    <property type="term" value="F:acyltransferase activity, transferring groups other than amino-acyl groups"/>
    <property type="evidence" value="ECO:0007669"/>
    <property type="project" value="InterPro"/>
</dbReference>
<keyword evidence="3" id="KW-1185">Reference proteome</keyword>
<dbReference type="InterPro" id="IPR050276">
    <property type="entry name" value="MshD_Acetyltransferase"/>
</dbReference>
<dbReference type="Pfam" id="PF13508">
    <property type="entry name" value="Acetyltransf_7"/>
    <property type="match status" value="1"/>
</dbReference>
<evidence type="ECO:0000259" key="1">
    <source>
        <dbReference type="PROSITE" id="PS51186"/>
    </source>
</evidence>
<keyword evidence="2" id="KW-0012">Acyltransferase</keyword>
<dbReference type="AlphaFoldDB" id="A0A1I6HPM4"/>
<evidence type="ECO:0000313" key="3">
    <source>
        <dbReference type="Proteomes" id="UP000199478"/>
    </source>
</evidence>
<protein>
    <submittedName>
        <fullName evidence="2">L-amino acid N-acyltransferase YncA</fullName>
    </submittedName>
</protein>
<dbReference type="InterPro" id="IPR000182">
    <property type="entry name" value="GNAT_dom"/>
</dbReference>
<organism evidence="2 3">
    <name type="scientific">Yoonia tamlensis</name>
    <dbReference type="NCBI Taxonomy" id="390270"/>
    <lineage>
        <taxon>Bacteria</taxon>
        <taxon>Pseudomonadati</taxon>
        <taxon>Pseudomonadota</taxon>
        <taxon>Alphaproteobacteria</taxon>
        <taxon>Rhodobacterales</taxon>
        <taxon>Paracoccaceae</taxon>
        <taxon>Yoonia</taxon>
    </lineage>
</organism>
<gene>
    <name evidence="2" type="ORF">SAMN04488005_2917</name>
</gene>
<dbReference type="OrthoDB" id="9797417at2"/>
<dbReference type="SUPFAM" id="SSF55729">
    <property type="entry name" value="Acyl-CoA N-acyltransferases (Nat)"/>
    <property type="match status" value="1"/>
</dbReference>
<dbReference type="Proteomes" id="UP000199478">
    <property type="component" value="Unassembled WGS sequence"/>
</dbReference>